<proteinExistence type="predicted"/>
<keyword evidence="3" id="KW-1185">Reference proteome</keyword>
<protein>
    <submittedName>
        <fullName evidence="2">Uncharacterized protein</fullName>
    </submittedName>
</protein>
<dbReference type="AlphaFoldDB" id="A0A8H4CMG1"/>
<accession>A0A8H4CMG1</accession>
<feature type="region of interest" description="Disordered" evidence="1">
    <location>
        <begin position="107"/>
        <end position="140"/>
    </location>
</feature>
<dbReference type="Proteomes" id="UP000613401">
    <property type="component" value="Unassembled WGS sequence"/>
</dbReference>
<reference evidence="2" key="2">
    <citation type="submission" date="2020-03" db="EMBL/GenBank/DDBJ databases">
        <authorList>
            <person name="Fu F.-F."/>
            <person name="Chen J."/>
        </authorList>
    </citation>
    <scope>NUCLEOTIDE SEQUENCE</scope>
    <source>
        <strain evidence="2">Lc1</strain>
    </source>
</reference>
<name>A0A8H4CMG1_COLGL</name>
<dbReference type="EMBL" id="WVTB01000035">
    <property type="protein sequence ID" value="KAF3806590.1"/>
    <property type="molecule type" value="Genomic_DNA"/>
</dbReference>
<gene>
    <name evidence="2" type="ORF">GCG54_00008105</name>
</gene>
<organism evidence="2 3">
    <name type="scientific">Colletotrichum gloeosporioides</name>
    <name type="common">Anthracnose fungus</name>
    <name type="synonym">Glomerella cingulata</name>
    <dbReference type="NCBI Taxonomy" id="474922"/>
    <lineage>
        <taxon>Eukaryota</taxon>
        <taxon>Fungi</taxon>
        <taxon>Dikarya</taxon>
        <taxon>Ascomycota</taxon>
        <taxon>Pezizomycotina</taxon>
        <taxon>Sordariomycetes</taxon>
        <taxon>Hypocreomycetidae</taxon>
        <taxon>Glomerellales</taxon>
        <taxon>Glomerellaceae</taxon>
        <taxon>Colletotrichum</taxon>
        <taxon>Colletotrichum gloeosporioides species complex</taxon>
    </lineage>
</organism>
<feature type="compositionally biased region" description="Basic and acidic residues" evidence="1">
    <location>
        <begin position="107"/>
        <end position="117"/>
    </location>
</feature>
<sequence length="140" mass="15605">MCEGTETTMSCGHTLRSRLRDCGKGADCKGELWQPAFIDDSCAACHRPMHLRENRALHEAEHAILMADYRRAKNDGNGEEMLRLHRAMIAHTRLSRLRNFTVSLTREEPLGDVKWPEPEGETGNNAQNDGAGGLESSSRS</sequence>
<dbReference type="GeneID" id="69015246"/>
<evidence type="ECO:0000313" key="3">
    <source>
        <dbReference type="Proteomes" id="UP000613401"/>
    </source>
</evidence>
<evidence type="ECO:0000313" key="2">
    <source>
        <dbReference type="EMBL" id="KAF3806590.1"/>
    </source>
</evidence>
<comment type="caution">
    <text evidence="2">The sequence shown here is derived from an EMBL/GenBank/DDBJ whole genome shotgun (WGS) entry which is preliminary data.</text>
</comment>
<dbReference type="RefSeq" id="XP_045265749.1">
    <property type="nucleotide sequence ID" value="XM_045408077.1"/>
</dbReference>
<reference evidence="2" key="1">
    <citation type="journal article" date="2020" name="Phytopathology">
        <title>Genome sequence and comparative analysis of Colletotrichum gloeosporioides isolated from Liriodendron leaves.</title>
        <authorList>
            <person name="Fu F.F."/>
            <person name="Hao Z."/>
            <person name="Wang P."/>
            <person name="Lu Y."/>
            <person name="Xue L.J."/>
            <person name="Wei G."/>
            <person name="Tian Y."/>
            <person name="Baishi H."/>
            <person name="Xu H."/>
            <person name="Shi J."/>
            <person name="Cheng T."/>
            <person name="Wang G."/>
            <person name="Yi Y."/>
            <person name="Chen J."/>
        </authorList>
    </citation>
    <scope>NUCLEOTIDE SEQUENCE</scope>
    <source>
        <strain evidence="2">Lc1</strain>
    </source>
</reference>
<evidence type="ECO:0000256" key="1">
    <source>
        <dbReference type="SAM" id="MobiDB-lite"/>
    </source>
</evidence>